<evidence type="ECO:0000256" key="1">
    <source>
        <dbReference type="ARBA" id="ARBA00001231"/>
    </source>
</evidence>
<feature type="chain" id="PRO_5013064530" description="beta-N-acetylhexosaminidase" evidence="6">
    <location>
        <begin position="18"/>
        <end position="1004"/>
    </location>
</feature>
<reference evidence="10 11" key="1">
    <citation type="submission" date="2016-11" db="EMBL/GenBank/DDBJ databases">
        <authorList>
            <person name="Jaros S."/>
            <person name="Januszkiewicz K."/>
            <person name="Wedrychowicz H."/>
        </authorList>
    </citation>
    <scope>NUCLEOTIDE SEQUENCE [LARGE SCALE GENOMIC DNA]</scope>
    <source>
        <strain evidence="10 11">DSM 25660</strain>
    </source>
</reference>
<feature type="domain" description="Glycoside hydrolase family 3 N-terminal" evidence="8">
    <location>
        <begin position="79"/>
        <end position="395"/>
    </location>
</feature>
<dbReference type="Pfam" id="PF00144">
    <property type="entry name" value="Beta-lactamase"/>
    <property type="match status" value="1"/>
</dbReference>
<proteinExistence type="inferred from homology"/>
<dbReference type="InterPro" id="IPR001466">
    <property type="entry name" value="Beta-lactam-related"/>
</dbReference>
<evidence type="ECO:0000313" key="10">
    <source>
        <dbReference type="EMBL" id="SHF16177.1"/>
    </source>
</evidence>
<comment type="similarity">
    <text evidence="2">Belongs to the glycosyl hydrolase 3 family.</text>
</comment>
<feature type="domain" description="Beta-lactamase-related" evidence="7">
    <location>
        <begin position="627"/>
        <end position="979"/>
    </location>
</feature>
<dbReference type="Gene3D" id="3.40.710.10">
    <property type="entry name" value="DD-peptidase/beta-lactamase superfamily"/>
    <property type="match status" value="1"/>
</dbReference>
<dbReference type="GO" id="GO:0004563">
    <property type="term" value="F:beta-N-acetylhexosaminidase activity"/>
    <property type="evidence" value="ECO:0007669"/>
    <property type="project" value="UniProtKB-EC"/>
</dbReference>
<dbReference type="GO" id="GO:0005975">
    <property type="term" value="P:carbohydrate metabolic process"/>
    <property type="evidence" value="ECO:0007669"/>
    <property type="project" value="InterPro"/>
</dbReference>
<dbReference type="Gene3D" id="3.40.50.1700">
    <property type="entry name" value="Glycoside hydrolase family 3 C-terminal domain"/>
    <property type="match status" value="1"/>
</dbReference>
<dbReference type="InterPro" id="IPR036881">
    <property type="entry name" value="Glyco_hydro_3_C_sf"/>
</dbReference>
<evidence type="ECO:0000259" key="8">
    <source>
        <dbReference type="Pfam" id="PF00933"/>
    </source>
</evidence>
<dbReference type="InterPro" id="IPR002772">
    <property type="entry name" value="Glyco_hydro_3_C"/>
</dbReference>
<accession>A0A1M4ZEE1</accession>
<dbReference type="AlphaFoldDB" id="A0A1M4ZEE1"/>
<dbReference type="InterPro" id="IPR050226">
    <property type="entry name" value="NagZ_Beta-hexosaminidase"/>
</dbReference>
<dbReference type="STRING" id="1124188.SAMN05444377_104144"/>
<dbReference type="InterPro" id="IPR012338">
    <property type="entry name" value="Beta-lactam/transpept-like"/>
</dbReference>
<dbReference type="Pfam" id="PF00933">
    <property type="entry name" value="Glyco_hydro_3"/>
    <property type="match status" value="1"/>
</dbReference>
<dbReference type="Gene3D" id="3.20.20.300">
    <property type="entry name" value="Glycoside hydrolase, family 3, N-terminal domain"/>
    <property type="match status" value="1"/>
</dbReference>
<dbReference type="EC" id="3.2.1.52" evidence="3"/>
<feature type="domain" description="Glycoside hydrolase family 3 C-terminal" evidence="9">
    <location>
        <begin position="434"/>
        <end position="588"/>
    </location>
</feature>
<dbReference type="RefSeq" id="WP_073362331.1">
    <property type="nucleotide sequence ID" value="NZ_FQVQ01000004.1"/>
</dbReference>
<keyword evidence="4" id="KW-0378">Hydrolase</keyword>
<comment type="catalytic activity">
    <reaction evidence="1">
        <text>Hydrolysis of terminal non-reducing N-acetyl-D-hexosamine residues in N-acetyl-beta-D-hexosaminides.</text>
        <dbReference type="EC" id="3.2.1.52"/>
    </reaction>
</comment>
<dbReference type="Pfam" id="PF01915">
    <property type="entry name" value="Glyco_hydro_3_C"/>
    <property type="match status" value="1"/>
</dbReference>
<dbReference type="GO" id="GO:0009254">
    <property type="term" value="P:peptidoglycan turnover"/>
    <property type="evidence" value="ECO:0007669"/>
    <property type="project" value="TreeGrafter"/>
</dbReference>
<dbReference type="InterPro" id="IPR001764">
    <property type="entry name" value="Glyco_hydro_3_N"/>
</dbReference>
<dbReference type="InterPro" id="IPR036962">
    <property type="entry name" value="Glyco_hydro_3_N_sf"/>
</dbReference>
<gene>
    <name evidence="10" type="ORF">SAMN05444377_104144</name>
</gene>
<dbReference type="SUPFAM" id="SSF51445">
    <property type="entry name" value="(Trans)glycosidases"/>
    <property type="match status" value="1"/>
</dbReference>
<evidence type="ECO:0000259" key="9">
    <source>
        <dbReference type="Pfam" id="PF01915"/>
    </source>
</evidence>
<evidence type="ECO:0000313" key="11">
    <source>
        <dbReference type="Proteomes" id="UP000184147"/>
    </source>
</evidence>
<evidence type="ECO:0000259" key="7">
    <source>
        <dbReference type="Pfam" id="PF00144"/>
    </source>
</evidence>
<evidence type="ECO:0000256" key="5">
    <source>
        <dbReference type="ARBA" id="ARBA00023295"/>
    </source>
</evidence>
<dbReference type="Proteomes" id="UP000184147">
    <property type="component" value="Unassembled WGS sequence"/>
</dbReference>
<sequence length="1004" mass="113115">MQHYAKFLFLLFAVAFAVQCNSVKNSPTKTHTSSLPKPNAHHEEDDDVYISVAKADRKTFFKDTPAELRWADSVYNQMTLKERIGQLFMVAAYSNKDSAHVNSLDRLIKNESIGGLIFFQGGPVRQAKLTNRFQKQSKIPLFIGIDAEWGLNMRLDSTYKYPWNMTLGAVKDYALLEEVGRQMALEAKRIGCHFNFVPVLDINTNPKNPIIGHRSFGEEKHNVTDHAVAVMKGVQSTGVFCTGKHFPGHGDTATDSHHALPQLLFDKERIERVELYPYKKMFDEGLVSVMVAHLNIPSLEHRDGWPTSVSHSVVTNLLQEDLGFEGLIFTDALNMKGASKFMAPGQLDLEAFLAGNDILLFPENVPLASENIATAYQNGLVSEDRLAHSVKKILRFKYKIGLQKPQIVEEKGISEAMFTPFKEALHYQIYENAITLVKNQDDILPIKDLRQKIAYVKLGDDQNSPFLQTLRKYTDVTEVVESHPDSLNVRLKAYDLVIVGFHKSDRAWRKHDFSETELQLLDKIAQSNKVILDGFVKPYALSAVPSYENIEAVVVSYQNSEIAQVVSAQVLFGAVEPKGKLPVTINAEFHEGHGFNFTPLNRLGFTAPENVGMSPKTLARIDQVAQKAIDGAMTPGMQVLVARRGKVIFHKAYGNQTYEAQTKIQASDLYDVASVTKIAATLPLVMQLYDQGKLRLDQTLGELLPETKGTNKEFITLKELLSHYARLQAWIPFYKATLDAEKCPLPQYYSLGQKPGFEIQVSENLYLKNEYKESMFTQILDSKLIDQKEYKYSDFTFIILQRIVEKLMGKPLDEAIQSQFYQSMGLSNSRFNPLHKFDASSIAPTEIDNYFRHTWIQGYVHDMAAAMMGGVAGHAGLFSNSLDMAKMMQLYLQRGNYGGIQYFSPETFTTFNTCHYCAEGNRRGLGFDKPQLGKEGPTCGCVSMQSFGHTGFTGTMVWADPESEIVYVFLSNRTFPDSNAPNKLSKENIREEIQKIIQEAILDR</sequence>
<dbReference type="SUPFAM" id="SSF56601">
    <property type="entry name" value="beta-lactamase/transpeptidase-like"/>
    <property type="match status" value="1"/>
</dbReference>
<protein>
    <recommendedName>
        <fullName evidence="3">beta-N-acetylhexosaminidase</fullName>
        <ecNumber evidence="3">3.2.1.52</ecNumber>
    </recommendedName>
</protein>
<organism evidence="10 11">
    <name type="scientific">Flavobacterium fontis</name>
    <dbReference type="NCBI Taxonomy" id="1124188"/>
    <lineage>
        <taxon>Bacteria</taxon>
        <taxon>Pseudomonadati</taxon>
        <taxon>Bacteroidota</taxon>
        <taxon>Flavobacteriia</taxon>
        <taxon>Flavobacteriales</taxon>
        <taxon>Flavobacteriaceae</taxon>
        <taxon>Flavobacterium</taxon>
    </lineage>
</organism>
<evidence type="ECO:0000256" key="4">
    <source>
        <dbReference type="ARBA" id="ARBA00022801"/>
    </source>
</evidence>
<dbReference type="OrthoDB" id="9805821at2"/>
<keyword evidence="6" id="KW-0732">Signal</keyword>
<evidence type="ECO:0000256" key="3">
    <source>
        <dbReference type="ARBA" id="ARBA00012663"/>
    </source>
</evidence>
<dbReference type="PANTHER" id="PTHR30480:SF13">
    <property type="entry name" value="BETA-HEXOSAMINIDASE"/>
    <property type="match status" value="1"/>
</dbReference>
<evidence type="ECO:0000256" key="6">
    <source>
        <dbReference type="SAM" id="SignalP"/>
    </source>
</evidence>
<keyword evidence="11" id="KW-1185">Reference proteome</keyword>
<dbReference type="PANTHER" id="PTHR30480">
    <property type="entry name" value="BETA-HEXOSAMINIDASE-RELATED"/>
    <property type="match status" value="1"/>
</dbReference>
<dbReference type="EMBL" id="FQVQ01000004">
    <property type="protein sequence ID" value="SHF16177.1"/>
    <property type="molecule type" value="Genomic_DNA"/>
</dbReference>
<feature type="signal peptide" evidence="6">
    <location>
        <begin position="1"/>
        <end position="17"/>
    </location>
</feature>
<keyword evidence="5" id="KW-0326">Glycosidase</keyword>
<evidence type="ECO:0000256" key="2">
    <source>
        <dbReference type="ARBA" id="ARBA00005336"/>
    </source>
</evidence>
<dbReference type="InterPro" id="IPR017853">
    <property type="entry name" value="GH"/>
</dbReference>
<name>A0A1M4ZEE1_9FLAO</name>
<dbReference type="SUPFAM" id="SSF52279">
    <property type="entry name" value="Beta-D-glucan exohydrolase, C-terminal domain"/>
    <property type="match status" value="1"/>
</dbReference>